<proteinExistence type="predicted"/>
<dbReference type="KEGG" id="pfj:MYCFIDRAFT_169485"/>
<dbReference type="EMBL" id="KB446555">
    <property type="protein sequence ID" value="EME87713.1"/>
    <property type="molecule type" value="Genomic_DNA"/>
</dbReference>
<dbReference type="VEuPathDB" id="FungiDB:MYCFIDRAFT_169485"/>
<dbReference type="RefSeq" id="XP_007921054.1">
    <property type="nucleotide sequence ID" value="XM_007922863.1"/>
</dbReference>
<evidence type="ECO:0000313" key="2">
    <source>
        <dbReference type="Proteomes" id="UP000016932"/>
    </source>
</evidence>
<reference evidence="1 2" key="1">
    <citation type="journal article" date="2012" name="PLoS Pathog.">
        <title>Diverse lifestyles and strategies of plant pathogenesis encoded in the genomes of eighteen Dothideomycetes fungi.</title>
        <authorList>
            <person name="Ohm R.A."/>
            <person name="Feau N."/>
            <person name="Henrissat B."/>
            <person name="Schoch C.L."/>
            <person name="Horwitz B.A."/>
            <person name="Barry K.W."/>
            <person name="Condon B.J."/>
            <person name="Copeland A.C."/>
            <person name="Dhillon B."/>
            <person name="Glaser F."/>
            <person name="Hesse C.N."/>
            <person name="Kosti I."/>
            <person name="LaButti K."/>
            <person name="Lindquist E.A."/>
            <person name="Lucas S."/>
            <person name="Salamov A.A."/>
            <person name="Bradshaw R.E."/>
            <person name="Ciuffetti L."/>
            <person name="Hamelin R.C."/>
            <person name="Kema G.H.J."/>
            <person name="Lawrence C."/>
            <person name="Scott J.A."/>
            <person name="Spatafora J.W."/>
            <person name="Turgeon B.G."/>
            <person name="de Wit P.J.G.M."/>
            <person name="Zhong S."/>
            <person name="Goodwin S.B."/>
            <person name="Grigoriev I.V."/>
        </authorList>
    </citation>
    <scope>NUCLEOTIDE SEQUENCE [LARGE SCALE GENOMIC DNA]</scope>
    <source>
        <strain evidence="1 2">CIRAD86</strain>
    </source>
</reference>
<accession>N1Q9Z6</accession>
<dbReference type="Proteomes" id="UP000016932">
    <property type="component" value="Unassembled WGS sequence"/>
</dbReference>
<protein>
    <submittedName>
        <fullName evidence="1">Uncharacterized protein</fullName>
    </submittedName>
</protein>
<organism evidence="1 2">
    <name type="scientific">Pseudocercospora fijiensis (strain CIRAD86)</name>
    <name type="common">Black leaf streak disease fungus</name>
    <name type="synonym">Mycosphaerella fijiensis</name>
    <dbReference type="NCBI Taxonomy" id="383855"/>
    <lineage>
        <taxon>Eukaryota</taxon>
        <taxon>Fungi</taxon>
        <taxon>Dikarya</taxon>
        <taxon>Ascomycota</taxon>
        <taxon>Pezizomycotina</taxon>
        <taxon>Dothideomycetes</taxon>
        <taxon>Dothideomycetidae</taxon>
        <taxon>Mycosphaerellales</taxon>
        <taxon>Mycosphaerellaceae</taxon>
        <taxon>Pseudocercospora</taxon>
    </lineage>
</organism>
<dbReference type="GeneID" id="19332370"/>
<sequence length="113" mass="13127">MLALQLMPRSKQKTKKKTAIEYVSIIRLFGFGVLRRNVRTDGPSFQTPWYATRRIHHHMHDATTRHETRSQMIASHYSTVACECHRRPQTSAINTVARQKFIASSPLLKIEPR</sequence>
<dbReference type="HOGENOM" id="CLU_2134628_0_0_1"/>
<name>N1Q9Z6_PSEFD</name>
<dbReference type="AlphaFoldDB" id="N1Q9Z6"/>
<keyword evidence="2" id="KW-1185">Reference proteome</keyword>
<evidence type="ECO:0000313" key="1">
    <source>
        <dbReference type="EMBL" id="EME87713.1"/>
    </source>
</evidence>
<gene>
    <name evidence="1" type="ORF">MYCFIDRAFT_169485</name>
</gene>